<dbReference type="InterPro" id="IPR021255">
    <property type="entry name" value="DUF2807"/>
</dbReference>
<evidence type="ECO:0000256" key="1">
    <source>
        <dbReference type="SAM" id="MobiDB-lite"/>
    </source>
</evidence>
<protein>
    <recommendedName>
        <fullName evidence="3">Putative auto-transporter adhesin head GIN domain-containing protein</fullName>
    </recommendedName>
</protein>
<dbReference type="Gene3D" id="2.160.20.120">
    <property type="match status" value="1"/>
</dbReference>
<feature type="chain" id="PRO_5038395740" description="Putative auto-transporter adhesin head GIN domain-containing protein" evidence="2">
    <location>
        <begin position="22"/>
        <end position="457"/>
    </location>
</feature>
<accession>A0A9D4TPW8</accession>
<dbReference type="AlphaFoldDB" id="A0A9D4TPW8"/>
<evidence type="ECO:0000256" key="2">
    <source>
        <dbReference type="SAM" id="SignalP"/>
    </source>
</evidence>
<evidence type="ECO:0000313" key="4">
    <source>
        <dbReference type="EMBL" id="KAI3431393.1"/>
    </source>
</evidence>
<dbReference type="EMBL" id="SIDB01000006">
    <property type="protein sequence ID" value="KAI3431393.1"/>
    <property type="molecule type" value="Genomic_DNA"/>
</dbReference>
<organism evidence="4 5">
    <name type="scientific">Chlorella vulgaris</name>
    <name type="common">Green alga</name>
    <dbReference type="NCBI Taxonomy" id="3077"/>
    <lineage>
        <taxon>Eukaryota</taxon>
        <taxon>Viridiplantae</taxon>
        <taxon>Chlorophyta</taxon>
        <taxon>core chlorophytes</taxon>
        <taxon>Trebouxiophyceae</taxon>
        <taxon>Chlorellales</taxon>
        <taxon>Chlorellaceae</taxon>
        <taxon>Chlorella clade</taxon>
        <taxon>Chlorella</taxon>
    </lineage>
</organism>
<proteinExistence type="predicted"/>
<name>A0A9D4TPW8_CHLVU</name>
<gene>
    <name evidence="4" type="ORF">D9Q98_004447</name>
</gene>
<feature type="signal peptide" evidence="2">
    <location>
        <begin position="1"/>
        <end position="21"/>
    </location>
</feature>
<reference evidence="4" key="2">
    <citation type="submission" date="2020-11" db="EMBL/GenBank/DDBJ databases">
        <authorList>
            <person name="Cecchin M."/>
            <person name="Marcolungo L."/>
            <person name="Rossato M."/>
            <person name="Girolomoni L."/>
            <person name="Cosentino E."/>
            <person name="Cuine S."/>
            <person name="Li-Beisson Y."/>
            <person name="Delledonne M."/>
            <person name="Ballottari M."/>
        </authorList>
    </citation>
    <scope>NUCLEOTIDE SEQUENCE</scope>
    <source>
        <strain evidence="4">211/11P</strain>
        <tissue evidence="4">Whole cell</tissue>
    </source>
</reference>
<feature type="region of interest" description="Disordered" evidence="1">
    <location>
        <begin position="281"/>
        <end position="301"/>
    </location>
</feature>
<keyword evidence="5" id="KW-1185">Reference proteome</keyword>
<feature type="domain" description="Putative auto-transporter adhesin head GIN" evidence="3">
    <location>
        <begin position="61"/>
        <end position="181"/>
    </location>
</feature>
<dbReference type="Pfam" id="PF10988">
    <property type="entry name" value="DUF2807"/>
    <property type="match status" value="1"/>
</dbReference>
<dbReference type="Proteomes" id="UP001055712">
    <property type="component" value="Unassembled WGS sequence"/>
</dbReference>
<keyword evidence="2" id="KW-0732">Signal</keyword>
<feature type="region of interest" description="Disordered" evidence="1">
    <location>
        <begin position="313"/>
        <end position="389"/>
    </location>
</feature>
<evidence type="ECO:0000313" key="5">
    <source>
        <dbReference type="Proteomes" id="UP001055712"/>
    </source>
</evidence>
<comment type="caution">
    <text evidence="4">The sequence shown here is derived from an EMBL/GenBank/DDBJ whole genome shotgun (WGS) entry which is preliminary data.</text>
</comment>
<dbReference type="OrthoDB" id="514989at2759"/>
<feature type="compositionally biased region" description="Polar residues" evidence="1">
    <location>
        <begin position="327"/>
        <end position="348"/>
    </location>
</feature>
<reference evidence="4" key="1">
    <citation type="journal article" date="2019" name="Plant J.">
        <title>Chlorella vulgaris genome assembly and annotation reveals the molecular basis for metabolic acclimation to high light conditions.</title>
        <authorList>
            <person name="Cecchin M."/>
            <person name="Marcolungo L."/>
            <person name="Rossato M."/>
            <person name="Girolomoni L."/>
            <person name="Cosentino E."/>
            <person name="Cuine S."/>
            <person name="Li-Beisson Y."/>
            <person name="Delledonne M."/>
            <person name="Ballottari M."/>
        </authorList>
    </citation>
    <scope>NUCLEOTIDE SEQUENCE</scope>
    <source>
        <strain evidence="4">211/11P</strain>
    </source>
</reference>
<evidence type="ECO:0000259" key="3">
    <source>
        <dbReference type="Pfam" id="PF10988"/>
    </source>
</evidence>
<feature type="compositionally biased region" description="Low complexity" evidence="1">
    <location>
        <begin position="355"/>
        <end position="389"/>
    </location>
</feature>
<sequence length="457" mass="45072">MGARCLSAAFCLLCLLAAASAQELAPLEVAETQLQPFIEVDACLPINVLIQPNASADAGYMVTLEAEADALDAFNFTVADSVLRLESAGNLTTNRPIKITVSMPSNALQAINHQGTGAEVFVSAGFDVPSFVASTSFGAGRLYVDGMMAQNASLLLAGTGDAILLGSFGTVNATSSGSGGVFIAGANDTVALTLRGVTNAFVQPGLPTTAIIGTAQGINTVQYTDGTCTVASNFVFLQVCQAVPFVAIPEPDPVWTCGLELEGTFQCGLQGTAFTSAGGVVSTSGGADSTPVSTTTSSGVSALTPSSFQFAGAAPGGSGFQQQSGSVTPGGTSASSNIAGTGSVSATSIAGPGGATTSTTQNGQGTTFQTTGQQTTGGPTSSSSSSAVASSSSTAFGTAAPASTVVAPPQQSSALSQPQSASGVIRVGADGVSQATATTQTCLALARDLRMPYASAN</sequence>